<feature type="domain" description="Methyl-accepting transducer" evidence="4">
    <location>
        <begin position="19"/>
        <end position="255"/>
    </location>
</feature>
<gene>
    <name evidence="5" type="ORF">ACFQFQ_10930</name>
</gene>
<sequence>MTAHMRLDADTQMDALAVAAAALGYEIVDISGFLDLVAEHGASQKNALRALDQNTDEMAAANSDATRLVEGLSETSNRALETVKSSATLMRDVGTKTRSVAGWVEEVHARSGGVSSTLAAVKANNSQIATIATQVNTLAINAKIEAARAGDAGRGFAVVAEAINDLSQKTSLAAKQISDNIETLTDWIAKLGKEAETVASDAREVLERSAETDSALSQMEETIAREHGQSVQIAANTKRAKDAVENLRPAVADISETVRGTSVGIEETKKRMHNLVEASEKIVQISAALGGASVDAPFIAYVTQTANEISEALDKAVAEGSIGLDQLFDRAYQPVQGTNPPQVVTRATRFLDGILPAFQEPALRFDPKVVFCAAVDVNGYLPTHNKKFSRPQGDDVVWNTANCRNRRMFDDRVGLKAGRNTEPFLLQVYRRDMGGGEFVLMKDLSAPLWVGGRHWGGLRLAYRYD</sequence>
<comment type="similarity">
    <text evidence="2">Belongs to the methyl-accepting chemotaxis (MCP) protein family.</text>
</comment>
<dbReference type="PROSITE" id="PS50111">
    <property type="entry name" value="CHEMOTAXIS_TRANSDUC_2"/>
    <property type="match status" value="1"/>
</dbReference>
<evidence type="ECO:0000256" key="2">
    <source>
        <dbReference type="ARBA" id="ARBA00029447"/>
    </source>
</evidence>
<keyword evidence="1 3" id="KW-0807">Transducer</keyword>
<evidence type="ECO:0000313" key="5">
    <source>
        <dbReference type="EMBL" id="MFC6759884.1"/>
    </source>
</evidence>
<accession>A0ABW2B497</accession>
<evidence type="ECO:0000313" key="6">
    <source>
        <dbReference type="Proteomes" id="UP001596353"/>
    </source>
</evidence>
<dbReference type="EMBL" id="JBHSWG010000001">
    <property type="protein sequence ID" value="MFC6759884.1"/>
    <property type="molecule type" value="Genomic_DNA"/>
</dbReference>
<dbReference type="PANTHER" id="PTHR32089:SF112">
    <property type="entry name" value="LYSOZYME-LIKE PROTEIN-RELATED"/>
    <property type="match status" value="1"/>
</dbReference>
<dbReference type="InterPro" id="IPR004090">
    <property type="entry name" value="Chemotax_Me-accpt_rcpt"/>
</dbReference>
<dbReference type="Proteomes" id="UP001596353">
    <property type="component" value="Unassembled WGS sequence"/>
</dbReference>
<dbReference type="PRINTS" id="PR00260">
    <property type="entry name" value="CHEMTRNSDUCR"/>
</dbReference>
<dbReference type="Gene3D" id="1.10.287.950">
    <property type="entry name" value="Methyl-accepting chemotaxis protein"/>
    <property type="match status" value="1"/>
</dbReference>
<reference evidence="6" key="1">
    <citation type="journal article" date="2019" name="Int. J. Syst. Evol. Microbiol.">
        <title>The Global Catalogue of Microorganisms (GCM) 10K type strain sequencing project: providing services to taxonomists for standard genome sequencing and annotation.</title>
        <authorList>
            <consortium name="The Broad Institute Genomics Platform"/>
            <consortium name="The Broad Institute Genome Sequencing Center for Infectious Disease"/>
            <person name="Wu L."/>
            <person name="Ma J."/>
        </authorList>
    </citation>
    <scope>NUCLEOTIDE SEQUENCE [LARGE SCALE GENOMIC DNA]</scope>
    <source>
        <strain evidence="6">CCUG 66188</strain>
    </source>
</reference>
<dbReference type="Pfam" id="PF00015">
    <property type="entry name" value="MCPsignal"/>
    <property type="match status" value="1"/>
</dbReference>
<keyword evidence="6" id="KW-1185">Reference proteome</keyword>
<evidence type="ECO:0000256" key="1">
    <source>
        <dbReference type="ARBA" id="ARBA00023224"/>
    </source>
</evidence>
<dbReference type="SUPFAM" id="SSF58104">
    <property type="entry name" value="Methyl-accepting chemotaxis protein (MCP) signaling domain"/>
    <property type="match status" value="1"/>
</dbReference>
<comment type="caution">
    <text evidence="5">The sequence shown here is derived from an EMBL/GenBank/DDBJ whole genome shotgun (WGS) entry which is preliminary data.</text>
</comment>
<dbReference type="SMART" id="SM00283">
    <property type="entry name" value="MA"/>
    <property type="match status" value="1"/>
</dbReference>
<evidence type="ECO:0000256" key="3">
    <source>
        <dbReference type="PROSITE-ProRule" id="PRU00284"/>
    </source>
</evidence>
<proteinExistence type="inferred from homology"/>
<name>A0ABW2B497_9RHOB</name>
<dbReference type="PANTHER" id="PTHR32089">
    <property type="entry name" value="METHYL-ACCEPTING CHEMOTAXIS PROTEIN MCPB"/>
    <property type="match status" value="1"/>
</dbReference>
<organism evidence="5 6">
    <name type="scientific">Sulfitobacter porphyrae</name>
    <dbReference type="NCBI Taxonomy" id="1246864"/>
    <lineage>
        <taxon>Bacteria</taxon>
        <taxon>Pseudomonadati</taxon>
        <taxon>Pseudomonadota</taxon>
        <taxon>Alphaproteobacteria</taxon>
        <taxon>Rhodobacterales</taxon>
        <taxon>Roseobacteraceae</taxon>
        <taxon>Sulfitobacter</taxon>
    </lineage>
</organism>
<evidence type="ECO:0000259" key="4">
    <source>
        <dbReference type="PROSITE" id="PS50111"/>
    </source>
</evidence>
<dbReference type="InterPro" id="IPR004089">
    <property type="entry name" value="MCPsignal_dom"/>
</dbReference>
<protein>
    <submittedName>
        <fullName evidence="5">Methyl-accepting chemotaxis protein</fullName>
    </submittedName>
</protein>